<dbReference type="Pfam" id="PF00096">
    <property type="entry name" value="zf-C2H2"/>
    <property type="match status" value="6"/>
</dbReference>
<dbReference type="EMBL" id="BGPR01000360">
    <property type="protein sequence ID" value="GBM15468.1"/>
    <property type="molecule type" value="Genomic_DNA"/>
</dbReference>
<feature type="domain" description="C2H2-type" evidence="9">
    <location>
        <begin position="182"/>
        <end position="211"/>
    </location>
</feature>
<keyword evidence="4 7" id="KW-0863">Zinc-finger</keyword>
<keyword evidence="11" id="KW-1185">Reference proteome</keyword>
<feature type="domain" description="C2H2-type" evidence="9">
    <location>
        <begin position="271"/>
        <end position="300"/>
    </location>
</feature>
<dbReference type="SMART" id="SM00355">
    <property type="entry name" value="ZnF_C2H2"/>
    <property type="match status" value="6"/>
</dbReference>
<gene>
    <name evidence="10" type="primary">Mtf1</name>
    <name evidence="10" type="ORF">AVEN_142126_1</name>
</gene>
<protein>
    <submittedName>
        <fullName evidence="10">Metal regulatory transcription factor 1</fullName>
    </submittedName>
</protein>
<dbReference type="GO" id="GO:0006357">
    <property type="term" value="P:regulation of transcription by RNA polymerase II"/>
    <property type="evidence" value="ECO:0007669"/>
    <property type="project" value="TreeGrafter"/>
</dbReference>
<dbReference type="SUPFAM" id="SSF57667">
    <property type="entry name" value="beta-beta-alpha zinc fingers"/>
    <property type="match status" value="4"/>
</dbReference>
<dbReference type="InterPro" id="IPR036236">
    <property type="entry name" value="Znf_C2H2_sf"/>
</dbReference>
<name>A0A4Y2DHG5_ARAVE</name>
<dbReference type="InterPro" id="IPR013087">
    <property type="entry name" value="Znf_C2H2_type"/>
</dbReference>
<feature type="domain" description="C2H2-type" evidence="9">
    <location>
        <begin position="211"/>
        <end position="240"/>
    </location>
</feature>
<dbReference type="FunFam" id="3.30.160.60:FF:000072">
    <property type="entry name" value="zinc finger protein 143 isoform X1"/>
    <property type="match status" value="2"/>
</dbReference>
<dbReference type="InterPro" id="IPR051061">
    <property type="entry name" value="Zinc_finger_trans_reg"/>
</dbReference>
<dbReference type="GO" id="GO:0008270">
    <property type="term" value="F:zinc ion binding"/>
    <property type="evidence" value="ECO:0007669"/>
    <property type="project" value="UniProtKB-KW"/>
</dbReference>
<evidence type="ECO:0000256" key="4">
    <source>
        <dbReference type="ARBA" id="ARBA00022771"/>
    </source>
</evidence>
<dbReference type="OrthoDB" id="6145499at2759"/>
<evidence type="ECO:0000313" key="11">
    <source>
        <dbReference type="Proteomes" id="UP000499080"/>
    </source>
</evidence>
<organism evidence="10 11">
    <name type="scientific">Araneus ventricosus</name>
    <name type="common">Orbweaver spider</name>
    <name type="synonym">Epeira ventricosa</name>
    <dbReference type="NCBI Taxonomy" id="182803"/>
    <lineage>
        <taxon>Eukaryota</taxon>
        <taxon>Metazoa</taxon>
        <taxon>Ecdysozoa</taxon>
        <taxon>Arthropoda</taxon>
        <taxon>Chelicerata</taxon>
        <taxon>Arachnida</taxon>
        <taxon>Araneae</taxon>
        <taxon>Araneomorphae</taxon>
        <taxon>Entelegynae</taxon>
        <taxon>Araneoidea</taxon>
        <taxon>Araneidae</taxon>
        <taxon>Araneus</taxon>
    </lineage>
</organism>
<evidence type="ECO:0000256" key="1">
    <source>
        <dbReference type="ARBA" id="ARBA00004123"/>
    </source>
</evidence>
<dbReference type="GO" id="GO:0005634">
    <property type="term" value="C:nucleus"/>
    <property type="evidence" value="ECO:0007669"/>
    <property type="project" value="UniProtKB-SubCell"/>
</dbReference>
<evidence type="ECO:0000256" key="5">
    <source>
        <dbReference type="ARBA" id="ARBA00022833"/>
    </source>
</evidence>
<keyword evidence="2" id="KW-0479">Metal-binding</keyword>
<feature type="compositionally biased region" description="Polar residues" evidence="8">
    <location>
        <begin position="42"/>
        <end position="55"/>
    </location>
</feature>
<comment type="subcellular location">
    <subcellularLocation>
        <location evidence="1">Nucleus</location>
    </subcellularLocation>
</comment>
<dbReference type="FunFam" id="3.30.160.60:FF:000349">
    <property type="entry name" value="metal regulatory transcription factor 1"/>
    <property type="match status" value="1"/>
</dbReference>
<keyword evidence="5" id="KW-0862">Zinc</keyword>
<reference evidence="10 11" key="1">
    <citation type="journal article" date="2019" name="Sci. Rep.">
        <title>Orb-weaving spider Araneus ventricosus genome elucidates the spidroin gene catalogue.</title>
        <authorList>
            <person name="Kono N."/>
            <person name="Nakamura H."/>
            <person name="Ohtoshi R."/>
            <person name="Moran D.A.P."/>
            <person name="Shinohara A."/>
            <person name="Yoshida Y."/>
            <person name="Fujiwara M."/>
            <person name="Mori M."/>
            <person name="Tomita M."/>
            <person name="Arakawa K."/>
        </authorList>
    </citation>
    <scope>NUCLEOTIDE SEQUENCE [LARGE SCALE GENOMIC DNA]</scope>
</reference>
<dbReference type="PANTHER" id="PTHR46179:SF25">
    <property type="entry name" value="METAL RESPONSE ELEMENT-BINDING TRANSCRIPTION FACTOR-1, ISOFORM C"/>
    <property type="match status" value="1"/>
</dbReference>
<feature type="domain" description="C2H2-type" evidence="9">
    <location>
        <begin position="241"/>
        <end position="270"/>
    </location>
</feature>
<sequence length="570" mass="63485">MDVDDSDDNIFNKSEYSVMPIDFDQLIEGPEDLSDVYSTQNRQRNGEFSGSNLQYHDSFDSPENVLENIPELDNSGYIQHTITEDEIRMQIRSDDMPDNLSHATLTVESRNQKTNEREYKKFHCDFDGCERTYSTAGNLKTHQKRHKGEYTFICTEEGCGKTFLSSYSLKIHVRVHTKEKPYGCDVNGCEKAFSTRYRLRAHKRIHNGNTFNCNQPRCNKHFTTLSDLRKHQRIHTGERPYRCTEDGCDKAFTVSHHLKKHIQTHTGEKPFVCPETSCGKSFSNQYNLKSHMLKHAKQTQEGTVNGESPQPILNGVDDPTMAVNSPLINLPCSEVTFNTMPDGSVIAYAVIRLGNVNTVPADTGTSMPVIHPTEESTYVNQSTQAEDIDASTIANPLDIQPIQIPQVLDIGDVNIPALPRIPVLSPLDSSNSETVIAPTDDSIPAQDIVSTAARITEICKCGPDKCKPNGTCCMDCPGMEGHYCRDELDETSTSTTVDASVTTDNASYTIHIPETPDNNLYSEEISISTAEASCQTEEQPCAECTVSFGKETRSLLKEFHHSSSGCCVHS</sequence>
<evidence type="ECO:0000313" key="10">
    <source>
        <dbReference type="EMBL" id="GBM15468.1"/>
    </source>
</evidence>
<dbReference type="PROSITE" id="PS00028">
    <property type="entry name" value="ZINC_FINGER_C2H2_1"/>
    <property type="match status" value="6"/>
</dbReference>
<dbReference type="FunFam" id="3.30.160.60:FF:000125">
    <property type="entry name" value="Putative zinc finger protein 143"/>
    <property type="match status" value="1"/>
</dbReference>
<dbReference type="Gene3D" id="3.30.160.60">
    <property type="entry name" value="Classic Zinc Finger"/>
    <property type="match status" value="6"/>
</dbReference>
<feature type="domain" description="C2H2-type" evidence="9">
    <location>
        <begin position="122"/>
        <end position="151"/>
    </location>
</feature>
<evidence type="ECO:0000259" key="9">
    <source>
        <dbReference type="PROSITE" id="PS50157"/>
    </source>
</evidence>
<comment type="caution">
    <text evidence="10">The sequence shown here is derived from an EMBL/GenBank/DDBJ whole genome shotgun (WGS) entry which is preliminary data.</text>
</comment>
<dbReference type="AlphaFoldDB" id="A0A4Y2DHG5"/>
<dbReference type="PANTHER" id="PTHR46179">
    <property type="entry name" value="ZINC FINGER PROTEIN"/>
    <property type="match status" value="1"/>
</dbReference>
<dbReference type="FunFam" id="3.30.160.60:FF:001102">
    <property type="entry name" value="Transcription factor IIIA"/>
    <property type="match status" value="1"/>
</dbReference>
<accession>A0A4Y2DHG5</accession>
<feature type="region of interest" description="Disordered" evidence="8">
    <location>
        <begin position="42"/>
        <end position="61"/>
    </location>
</feature>
<evidence type="ECO:0000256" key="3">
    <source>
        <dbReference type="ARBA" id="ARBA00022737"/>
    </source>
</evidence>
<proteinExistence type="predicted"/>
<evidence type="ECO:0000256" key="6">
    <source>
        <dbReference type="ARBA" id="ARBA00023242"/>
    </source>
</evidence>
<keyword evidence="6" id="KW-0539">Nucleus</keyword>
<dbReference type="FunFam" id="3.30.160.60:FF:000397">
    <property type="entry name" value="Metal regulatory transcription factor 1"/>
    <property type="match status" value="1"/>
</dbReference>
<evidence type="ECO:0000256" key="2">
    <source>
        <dbReference type="ARBA" id="ARBA00022723"/>
    </source>
</evidence>
<dbReference type="Proteomes" id="UP000499080">
    <property type="component" value="Unassembled WGS sequence"/>
</dbReference>
<keyword evidence="3" id="KW-0677">Repeat</keyword>
<dbReference type="PROSITE" id="PS50157">
    <property type="entry name" value="ZINC_FINGER_C2H2_2"/>
    <property type="match status" value="6"/>
</dbReference>
<evidence type="ECO:0000256" key="8">
    <source>
        <dbReference type="SAM" id="MobiDB-lite"/>
    </source>
</evidence>
<evidence type="ECO:0000256" key="7">
    <source>
        <dbReference type="PROSITE-ProRule" id="PRU00042"/>
    </source>
</evidence>
<feature type="domain" description="C2H2-type" evidence="9">
    <location>
        <begin position="152"/>
        <end position="181"/>
    </location>
</feature>